<evidence type="ECO:0000313" key="5">
    <source>
        <dbReference type="Proteomes" id="UP001065682"/>
    </source>
</evidence>
<gene>
    <name evidence="4" type="ORF">FKB36_03770</name>
</gene>
<feature type="repeat" description="TPR" evidence="3">
    <location>
        <begin position="8"/>
        <end position="41"/>
    </location>
</feature>
<feature type="repeat" description="TPR" evidence="3">
    <location>
        <begin position="42"/>
        <end position="75"/>
    </location>
</feature>
<dbReference type="PANTHER" id="PTHR44943:SF4">
    <property type="entry name" value="TPR REPEAT-CONTAINING PROTEIN MJ0798"/>
    <property type="match status" value="1"/>
</dbReference>
<dbReference type="Proteomes" id="UP001065682">
    <property type="component" value="Unassembled WGS sequence"/>
</dbReference>
<reference evidence="4" key="1">
    <citation type="submission" date="2019-06" db="EMBL/GenBank/DDBJ databases">
        <title>Methanoculleus strain from Tamsui River, Taipei, Taiwan.</title>
        <authorList>
            <person name="You Y.-T."/>
            <person name="Chen S.-C."/>
            <person name="Lai S.-J."/>
            <person name="Lee Y.-C."/>
            <person name="Lai M.-C."/>
        </authorList>
    </citation>
    <scope>NUCLEOTIDE SEQUENCE</scope>
    <source>
        <strain evidence="4">Afa-1</strain>
    </source>
</reference>
<dbReference type="Gene3D" id="1.25.40.10">
    <property type="entry name" value="Tetratricopeptide repeat domain"/>
    <property type="match status" value="1"/>
</dbReference>
<dbReference type="InterPro" id="IPR051685">
    <property type="entry name" value="Ycf3/AcsC/BcsC/TPR_MFPF"/>
</dbReference>
<dbReference type="InterPro" id="IPR019734">
    <property type="entry name" value="TPR_rpt"/>
</dbReference>
<name>A0A9E4ZIS9_9EURY</name>
<dbReference type="AlphaFoldDB" id="A0A9E4ZIS9"/>
<dbReference type="PROSITE" id="PS50005">
    <property type="entry name" value="TPR"/>
    <property type="match status" value="2"/>
</dbReference>
<accession>A0A9E4ZIS9</accession>
<dbReference type="SMART" id="SM00028">
    <property type="entry name" value="TPR"/>
    <property type="match status" value="3"/>
</dbReference>
<dbReference type="EMBL" id="VHLL01000002">
    <property type="protein sequence ID" value="MCT8336635.1"/>
    <property type="molecule type" value="Genomic_DNA"/>
</dbReference>
<evidence type="ECO:0000256" key="3">
    <source>
        <dbReference type="PROSITE-ProRule" id="PRU00339"/>
    </source>
</evidence>
<keyword evidence="5" id="KW-1185">Reference proteome</keyword>
<protein>
    <submittedName>
        <fullName evidence="4">Tetratricopeptide repeat protein</fullName>
    </submittedName>
</protein>
<evidence type="ECO:0000256" key="2">
    <source>
        <dbReference type="ARBA" id="ARBA00022803"/>
    </source>
</evidence>
<dbReference type="PANTHER" id="PTHR44943">
    <property type="entry name" value="CELLULOSE SYNTHASE OPERON PROTEIN C"/>
    <property type="match status" value="1"/>
</dbReference>
<keyword evidence="2 3" id="KW-0802">TPR repeat</keyword>
<evidence type="ECO:0000313" key="4">
    <source>
        <dbReference type="EMBL" id="MCT8336635.1"/>
    </source>
</evidence>
<dbReference type="Pfam" id="PF13414">
    <property type="entry name" value="TPR_11"/>
    <property type="match status" value="1"/>
</dbReference>
<dbReference type="RefSeq" id="WP_261596701.1">
    <property type="nucleotide sequence ID" value="NZ_VHLL01000002.1"/>
</dbReference>
<proteinExistence type="predicted"/>
<sequence length="109" mass="12266">MQTFNFNTEHLIRQAQEKSMRGDHAAAVECLRKAIDMEPQHPGAFALMGDCCDYLGQHEQAIASYDQAIRIDPYHADAWFNKGMSLRSVGRDAEATQCIAKSIELYCGR</sequence>
<organism evidence="4 5">
    <name type="scientific">Methanoculleus formosensis</name>
    <dbReference type="NCBI Taxonomy" id="2590886"/>
    <lineage>
        <taxon>Archaea</taxon>
        <taxon>Methanobacteriati</taxon>
        <taxon>Methanobacteriota</taxon>
        <taxon>Stenosarchaea group</taxon>
        <taxon>Methanomicrobia</taxon>
        <taxon>Methanomicrobiales</taxon>
        <taxon>Methanomicrobiaceae</taxon>
        <taxon>Methanoculleus</taxon>
    </lineage>
</organism>
<dbReference type="InterPro" id="IPR011990">
    <property type="entry name" value="TPR-like_helical_dom_sf"/>
</dbReference>
<dbReference type="Pfam" id="PF13181">
    <property type="entry name" value="TPR_8"/>
    <property type="match status" value="1"/>
</dbReference>
<dbReference type="SUPFAM" id="SSF48452">
    <property type="entry name" value="TPR-like"/>
    <property type="match status" value="1"/>
</dbReference>
<keyword evidence="1" id="KW-0677">Repeat</keyword>
<evidence type="ECO:0000256" key="1">
    <source>
        <dbReference type="ARBA" id="ARBA00022737"/>
    </source>
</evidence>
<comment type="caution">
    <text evidence="4">The sequence shown here is derived from an EMBL/GenBank/DDBJ whole genome shotgun (WGS) entry which is preliminary data.</text>
</comment>